<dbReference type="KEGG" id="dci:103509061"/>
<dbReference type="PANTHER" id="PTHR33963:SF2">
    <property type="entry name" value="MKRN2 OPPOSITE STRAND PROTEIN"/>
    <property type="match status" value="1"/>
</dbReference>
<evidence type="ECO:0000259" key="1">
    <source>
        <dbReference type="Pfam" id="PF16044"/>
    </source>
</evidence>
<name>A0A3Q0ISP5_DIACI</name>
<reference evidence="3" key="1">
    <citation type="submission" date="2025-08" db="UniProtKB">
        <authorList>
            <consortium name="RefSeq"/>
        </authorList>
    </citation>
    <scope>IDENTIFICATION</scope>
</reference>
<dbReference type="InterPro" id="IPR053921">
    <property type="entry name" value="MKRN2OS-like_C"/>
</dbReference>
<keyword evidence="2" id="KW-1185">Reference proteome</keyword>
<accession>A0A3Q0ISP5</accession>
<evidence type="ECO:0000313" key="3">
    <source>
        <dbReference type="RefSeq" id="XP_026679297.1"/>
    </source>
</evidence>
<dbReference type="InterPro" id="IPR032016">
    <property type="entry name" value="MKRN2OS-like"/>
</dbReference>
<dbReference type="Pfam" id="PF16044">
    <property type="entry name" value="DUF4796_C"/>
    <property type="match status" value="1"/>
</dbReference>
<evidence type="ECO:0000313" key="2">
    <source>
        <dbReference type="Proteomes" id="UP000079169"/>
    </source>
</evidence>
<gene>
    <name evidence="3" type="primary">LOC103509061</name>
</gene>
<sequence>MNKKLSRSIWNYVGLIPEMNIASVKPSRLCVDTALNTSSWIGLCCQSKVLKDVDFNFQVLHQFNSWFSISRVPYPFVKASQYPCSILMKPTHGDFLHDYKLNQDLHIGVTTSHGKVIEFDQNGLHTSRSDDWTQCILITQLTDESWTEHWDQTLDQVSKQTSWTAQKYNEETYNCYTFVLVFVRCLHYTQMSTLASNREQFCAEFVTPKTITACKYICLYRKIQDGGFYVTHDYDDHVNTNLLSNHS</sequence>
<dbReference type="AlphaFoldDB" id="A0A3Q0ISP5"/>
<feature type="domain" description="MKRN2 opposite strand protein-like C-terminal" evidence="1">
    <location>
        <begin position="71"/>
        <end position="223"/>
    </location>
</feature>
<dbReference type="RefSeq" id="XP_026679297.1">
    <property type="nucleotide sequence ID" value="XM_026823496.1"/>
</dbReference>
<dbReference type="Proteomes" id="UP000079169">
    <property type="component" value="Unplaced"/>
</dbReference>
<dbReference type="GeneID" id="103509061"/>
<organism evidence="2 3">
    <name type="scientific">Diaphorina citri</name>
    <name type="common">Asian citrus psyllid</name>
    <dbReference type="NCBI Taxonomy" id="121845"/>
    <lineage>
        <taxon>Eukaryota</taxon>
        <taxon>Metazoa</taxon>
        <taxon>Ecdysozoa</taxon>
        <taxon>Arthropoda</taxon>
        <taxon>Hexapoda</taxon>
        <taxon>Insecta</taxon>
        <taxon>Pterygota</taxon>
        <taxon>Neoptera</taxon>
        <taxon>Paraneoptera</taxon>
        <taxon>Hemiptera</taxon>
        <taxon>Sternorrhyncha</taxon>
        <taxon>Psylloidea</taxon>
        <taxon>Psyllidae</taxon>
        <taxon>Diaphorininae</taxon>
        <taxon>Diaphorina</taxon>
    </lineage>
</organism>
<proteinExistence type="predicted"/>
<protein>
    <submittedName>
        <fullName evidence="3">MKRN2 opposite strand protein</fullName>
    </submittedName>
</protein>
<dbReference type="PaxDb" id="121845-A0A3Q0ISP5"/>
<dbReference type="PANTHER" id="PTHR33963">
    <property type="entry name" value="MKRN2 OPPOSITE STRAND PROTEIN"/>
    <property type="match status" value="1"/>
</dbReference>